<evidence type="ECO:0000313" key="3">
    <source>
        <dbReference type="Proteomes" id="UP000487268"/>
    </source>
</evidence>
<organism evidence="2 3">
    <name type="scientific">Actinomadura macrotermitis</name>
    <dbReference type="NCBI Taxonomy" id="2585200"/>
    <lineage>
        <taxon>Bacteria</taxon>
        <taxon>Bacillati</taxon>
        <taxon>Actinomycetota</taxon>
        <taxon>Actinomycetes</taxon>
        <taxon>Streptosporangiales</taxon>
        <taxon>Thermomonosporaceae</taxon>
        <taxon>Actinomadura</taxon>
    </lineage>
</organism>
<keyword evidence="3" id="KW-1185">Reference proteome</keyword>
<name>A0A7K0BNR5_9ACTN</name>
<accession>A0A7K0BNR5</accession>
<sequence>MPESPLLFLDIDGPLIPFGAVTEYPTYPSPGPDPHPLLNRIDPEHGLSGPRPFQPILVRCRP</sequence>
<comment type="caution">
    <text evidence="2">The sequence shown here is derived from an EMBL/GenBank/DDBJ whole genome shotgun (WGS) entry which is preliminary data.</text>
</comment>
<evidence type="ECO:0000313" key="2">
    <source>
        <dbReference type="EMBL" id="MQY02811.1"/>
    </source>
</evidence>
<dbReference type="AlphaFoldDB" id="A0A7K0BNR5"/>
<feature type="region of interest" description="Disordered" evidence="1">
    <location>
        <begin position="26"/>
        <end position="53"/>
    </location>
</feature>
<dbReference type="Proteomes" id="UP000487268">
    <property type="component" value="Unassembled WGS sequence"/>
</dbReference>
<evidence type="ECO:0000256" key="1">
    <source>
        <dbReference type="SAM" id="MobiDB-lite"/>
    </source>
</evidence>
<protein>
    <submittedName>
        <fullName evidence="2">Uncharacterized protein</fullName>
    </submittedName>
</protein>
<gene>
    <name evidence="2" type="ORF">ACRB68_08460</name>
</gene>
<dbReference type="EMBL" id="WEGH01000001">
    <property type="protein sequence ID" value="MQY02811.1"/>
    <property type="molecule type" value="Genomic_DNA"/>
</dbReference>
<proteinExistence type="predicted"/>
<reference evidence="2 3" key="1">
    <citation type="submission" date="2019-10" db="EMBL/GenBank/DDBJ databases">
        <title>Actinomadura rubteroloni sp. nov. and Actinomadura macrotermitis sp. nov., isolated from the gut of fungus growing-termite Macrotermes natalensis.</title>
        <authorList>
            <person name="Benndorf R."/>
            <person name="Martin K."/>
            <person name="Kuefner M."/>
            <person name="De Beer W."/>
            <person name="Kaster A.-K."/>
            <person name="Vollmers J."/>
            <person name="Poulsen M."/>
            <person name="Beemelmanns C."/>
        </authorList>
    </citation>
    <scope>NUCLEOTIDE SEQUENCE [LARGE SCALE GENOMIC DNA]</scope>
    <source>
        <strain evidence="2 3">RB68</strain>
    </source>
</reference>